<dbReference type="InterPro" id="IPR015088">
    <property type="entry name" value="Znf_DNA-dir_DNA_pol_B_alpha"/>
</dbReference>
<accession>F9G5B5</accession>
<dbReference type="PANTHER" id="PTHR45861:SF1">
    <property type="entry name" value="DNA POLYMERASE ALPHA CATALYTIC SUBUNIT"/>
    <property type="match status" value="1"/>
</dbReference>
<name>F9G5B5_FUSOF</name>
<dbReference type="InterPro" id="IPR038256">
    <property type="entry name" value="Pol_alpha_znc_sf"/>
</dbReference>
<dbReference type="GO" id="GO:0003682">
    <property type="term" value="F:chromatin binding"/>
    <property type="evidence" value="ECO:0007669"/>
    <property type="project" value="TreeGrafter"/>
</dbReference>
<organism evidence="2">
    <name type="scientific">Fusarium oxysporum (strain Fo5176)</name>
    <name type="common">Fusarium vascular wilt</name>
    <dbReference type="NCBI Taxonomy" id="660025"/>
    <lineage>
        <taxon>Eukaryota</taxon>
        <taxon>Fungi</taxon>
        <taxon>Dikarya</taxon>
        <taxon>Ascomycota</taxon>
        <taxon>Pezizomycotina</taxon>
        <taxon>Sordariomycetes</taxon>
        <taxon>Hypocreomycetidae</taxon>
        <taxon>Hypocreales</taxon>
        <taxon>Nectriaceae</taxon>
        <taxon>Fusarium</taxon>
        <taxon>Fusarium oxysporum species complex</taxon>
    </lineage>
</organism>
<dbReference type="EMBL" id="AFQF01003435">
    <property type="protein sequence ID" value="EGU75636.1"/>
    <property type="molecule type" value="Genomic_DNA"/>
</dbReference>
<dbReference type="Pfam" id="PF08996">
    <property type="entry name" value="zf-DNA_Pol"/>
    <property type="match status" value="1"/>
</dbReference>
<evidence type="ECO:0000259" key="1">
    <source>
        <dbReference type="Pfam" id="PF08996"/>
    </source>
</evidence>
<feature type="non-terminal residue" evidence="2">
    <location>
        <position position="1"/>
    </location>
</feature>
<gene>
    <name evidence="2" type="ORF">FOXB_13847</name>
</gene>
<dbReference type="GO" id="GO:0003887">
    <property type="term" value="F:DNA-directed DNA polymerase activity"/>
    <property type="evidence" value="ECO:0007669"/>
    <property type="project" value="InterPro"/>
</dbReference>
<sequence length="139" mass="16095">MEHAIRTQTSRYYEGWLVCDDSQCGNRTRQMSVYGSRCLGPKGLARDCLGRMRYEYTEKAIYTQLLYFASLWDVDKAKAKATSTEMSRQDRENILALAEHNRVRFGNVKGIVDKYLDKCGRQWVAMDTLFTKLGFKPMA</sequence>
<dbReference type="PANTHER" id="PTHR45861">
    <property type="entry name" value="DNA POLYMERASE ALPHA CATALYTIC SUBUNIT"/>
    <property type="match status" value="1"/>
</dbReference>
<dbReference type="GO" id="GO:0006272">
    <property type="term" value="P:leading strand elongation"/>
    <property type="evidence" value="ECO:0007669"/>
    <property type="project" value="TreeGrafter"/>
</dbReference>
<protein>
    <recommendedName>
        <fullName evidence="1">Zinc finger DNA-directed DNA polymerase family B alpha domain-containing protein</fullName>
    </recommendedName>
</protein>
<comment type="caution">
    <text evidence="2">The sequence shown here is derived from an EMBL/GenBank/DDBJ whole genome shotgun (WGS) entry which is preliminary data.</text>
</comment>
<dbReference type="Gene3D" id="1.10.3200.20">
    <property type="entry name" value="DNA Polymerase alpha, zinc finger"/>
    <property type="match status" value="1"/>
</dbReference>
<dbReference type="GO" id="GO:0003697">
    <property type="term" value="F:single-stranded DNA binding"/>
    <property type="evidence" value="ECO:0007669"/>
    <property type="project" value="TreeGrafter"/>
</dbReference>
<dbReference type="STRING" id="660025.F9G5B5"/>
<dbReference type="GO" id="GO:1902975">
    <property type="term" value="P:mitotic DNA replication initiation"/>
    <property type="evidence" value="ECO:0007669"/>
    <property type="project" value="TreeGrafter"/>
</dbReference>
<reference evidence="2" key="1">
    <citation type="journal article" date="2012" name="Mol. Plant Microbe Interact.">
        <title>A highly conserved effector in Fusarium oxysporum is required for full virulence on Arabidopsis.</title>
        <authorList>
            <person name="Thatcher L.F."/>
            <person name="Gardiner D.M."/>
            <person name="Kazan K."/>
            <person name="Manners J."/>
        </authorList>
    </citation>
    <scope>NUCLEOTIDE SEQUENCE [LARGE SCALE GENOMIC DNA]</scope>
    <source>
        <strain evidence="2">Fo5176</strain>
    </source>
</reference>
<dbReference type="AlphaFoldDB" id="F9G5B5"/>
<dbReference type="GO" id="GO:0006273">
    <property type="term" value="P:lagging strand elongation"/>
    <property type="evidence" value="ECO:0007669"/>
    <property type="project" value="TreeGrafter"/>
</dbReference>
<dbReference type="GO" id="GO:0005658">
    <property type="term" value="C:alpha DNA polymerase:primase complex"/>
    <property type="evidence" value="ECO:0007669"/>
    <property type="project" value="TreeGrafter"/>
</dbReference>
<dbReference type="GO" id="GO:0003688">
    <property type="term" value="F:DNA replication origin binding"/>
    <property type="evidence" value="ECO:0007669"/>
    <property type="project" value="TreeGrafter"/>
</dbReference>
<feature type="domain" description="Zinc finger DNA-directed DNA polymerase family B alpha" evidence="1">
    <location>
        <begin position="1"/>
        <end position="130"/>
    </location>
</feature>
<proteinExistence type="predicted"/>
<evidence type="ECO:0000313" key="2">
    <source>
        <dbReference type="EMBL" id="EGU75636.1"/>
    </source>
</evidence>